<dbReference type="InterPro" id="IPR023650">
    <property type="entry name" value="Beta-lactam_class-A_AS"/>
</dbReference>
<dbReference type="EC" id="3.5.2.6" evidence="3 6"/>
<dbReference type="EMBL" id="JANIBC010000001">
    <property type="protein sequence ID" value="MCQ8183796.1"/>
    <property type="molecule type" value="Genomic_DNA"/>
</dbReference>
<dbReference type="Gene3D" id="3.40.710.10">
    <property type="entry name" value="DD-peptidase/beta-lactamase superfamily"/>
    <property type="match status" value="1"/>
</dbReference>
<feature type="domain" description="Beta-lactamase class A catalytic" evidence="8">
    <location>
        <begin position="43"/>
        <end position="259"/>
    </location>
</feature>
<name>A0A9X2RHE3_9PROT</name>
<gene>
    <name evidence="9" type="primary">bla</name>
    <name evidence="9" type="ORF">NOG11_00185</name>
</gene>
<evidence type="ECO:0000313" key="10">
    <source>
        <dbReference type="Proteomes" id="UP001142610"/>
    </source>
</evidence>
<evidence type="ECO:0000256" key="5">
    <source>
        <dbReference type="ARBA" id="ARBA00023251"/>
    </source>
</evidence>
<dbReference type="RefSeq" id="WP_256617599.1">
    <property type="nucleotide sequence ID" value="NZ_JANIBC010000001.1"/>
</dbReference>
<dbReference type="AlphaFoldDB" id="A0A9X2RHE3"/>
<dbReference type="PRINTS" id="PR00118">
    <property type="entry name" value="BLACTAMASEA"/>
</dbReference>
<comment type="catalytic activity">
    <reaction evidence="1 6">
        <text>a beta-lactam + H2O = a substituted beta-amino acid</text>
        <dbReference type="Rhea" id="RHEA:20401"/>
        <dbReference type="ChEBI" id="CHEBI:15377"/>
        <dbReference type="ChEBI" id="CHEBI:35627"/>
        <dbReference type="ChEBI" id="CHEBI:140347"/>
        <dbReference type="EC" id="3.5.2.6"/>
    </reaction>
</comment>
<dbReference type="PANTHER" id="PTHR35333:SF3">
    <property type="entry name" value="BETA-LACTAMASE-TYPE TRANSPEPTIDASE FOLD CONTAINING PROTEIN"/>
    <property type="match status" value="1"/>
</dbReference>
<dbReference type="NCBIfam" id="NF033103">
    <property type="entry name" value="bla_class_A"/>
    <property type="match status" value="1"/>
</dbReference>
<dbReference type="Proteomes" id="UP001142610">
    <property type="component" value="Unassembled WGS sequence"/>
</dbReference>
<evidence type="ECO:0000256" key="4">
    <source>
        <dbReference type="ARBA" id="ARBA00022801"/>
    </source>
</evidence>
<dbReference type="PROSITE" id="PS00146">
    <property type="entry name" value="BETA_LACTAMASE_A"/>
    <property type="match status" value="1"/>
</dbReference>
<evidence type="ECO:0000256" key="2">
    <source>
        <dbReference type="ARBA" id="ARBA00009009"/>
    </source>
</evidence>
<evidence type="ECO:0000256" key="3">
    <source>
        <dbReference type="ARBA" id="ARBA00012865"/>
    </source>
</evidence>
<dbReference type="GO" id="GO:0046677">
    <property type="term" value="P:response to antibiotic"/>
    <property type="evidence" value="ECO:0007669"/>
    <property type="project" value="UniProtKB-UniRule"/>
</dbReference>
<evidence type="ECO:0000259" key="8">
    <source>
        <dbReference type="Pfam" id="PF13354"/>
    </source>
</evidence>
<evidence type="ECO:0000256" key="6">
    <source>
        <dbReference type="RuleBase" id="RU361140"/>
    </source>
</evidence>
<sequence length="290" mass="30058">MFPSLNRRSALTSALAALLVGGQSAASPARLAGIEKALGGRLGVYAAQASNPFTLSNRAGERFAMCSTFKAPLAGLILDEMANGGLSPDQSVPIGETELIGYSPEVEARLSAGLGHMSAMGLCRAAVVVSDNTAANLLLDLIGGPAGFTERVRRIEATTRLDRIEPGLNENAAGDPRDTTTPRGMAQLLERMLYGGALSAAASSELRAMMIDCRTGGRRLRAGLPDLPRTGDKTGTSLNGLYGDIAFIEPEGRAPMVIACYIDASSLPGSAADQAHAEVGRLAGETFRLG</sequence>
<dbReference type="InterPro" id="IPR006311">
    <property type="entry name" value="TAT_signal"/>
</dbReference>
<comment type="similarity">
    <text evidence="2 6">Belongs to the class-A beta-lactamase family.</text>
</comment>
<comment type="caution">
    <text evidence="9">The sequence shown here is derived from an EMBL/GenBank/DDBJ whole genome shotgun (WGS) entry which is preliminary data.</text>
</comment>
<keyword evidence="4 6" id="KW-0378">Hydrolase</keyword>
<dbReference type="GO" id="GO:0008800">
    <property type="term" value="F:beta-lactamase activity"/>
    <property type="evidence" value="ECO:0007669"/>
    <property type="project" value="UniProtKB-UniRule"/>
</dbReference>
<accession>A0A9X2RHE3</accession>
<evidence type="ECO:0000313" key="9">
    <source>
        <dbReference type="EMBL" id="MCQ8183796.1"/>
    </source>
</evidence>
<dbReference type="Pfam" id="PF13354">
    <property type="entry name" value="Beta-lactamase2"/>
    <property type="match status" value="1"/>
</dbReference>
<dbReference type="PROSITE" id="PS51318">
    <property type="entry name" value="TAT"/>
    <property type="match status" value="1"/>
</dbReference>
<dbReference type="InterPro" id="IPR000871">
    <property type="entry name" value="Beta-lactam_class-A"/>
</dbReference>
<dbReference type="PANTHER" id="PTHR35333">
    <property type="entry name" value="BETA-LACTAMASE"/>
    <property type="match status" value="1"/>
</dbReference>
<evidence type="ECO:0000256" key="7">
    <source>
        <dbReference type="SAM" id="SignalP"/>
    </source>
</evidence>
<feature type="chain" id="PRO_5040738946" description="Beta-lactamase" evidence="7">
    <location>
        <begin position="26"/>
        <end position="290"/>
    </location>
</feature>
<dbReference type="GO" id="GO:0030655">
    <property type="term" value="P:beta-lactam antibiotic catabolic process"/>
    <property type="evidence" value="ECO:0007669"/>
    <property type="project" value="InterPro"/>
</dbReference>
<feature type="signal peptide" evidence="7">
    <location>
        <begin position="1"/>
        <end position="25"/>
    </location>
</feature>
<dbReference type="SUPFAM" id="SSF56601">
    <property type="entry name" value="beta-lactamase/transpeptidase-like"/>
    <property type="match status" value="1"/>
</dbReference>
<protein>
    <recommendedName>
        <fullName evidence="3 6">Beta-lactamase</fullName>
        <ecNumber evidence="3 6">3.5.2.6</ecNumber>
    </recommendedName>
</protein>
<proteinExistence type="inferred from homology"/>
<reference evidence="9" key="1">
    <citation type="submission" date="2022-07" db="EMBL/GenBank/DDBJ databases">
        <title>Parvularcula maris sp. nov., an algicidal bacterium isolated from seawater.</title>
        <authorList>
            <person name="Li F."/>
        </authorList>
    </citation>
    <scope>NUCLEOTIDE SEQUENCE</scope>
    <source>
        <strain evidence="9">BGMRC 0090</strain>
    </source>
</reference>
<keyword evidence="7" id="KW-0732">Signal</keyword>
<dbReference type="InterPro" id="IPR045155">
    <property type="entry name" value="Beta-lactam_cat"/>
</dbReference>
<keyword evidence="5 6" id="KW-0046">Antibiotic resistance</keyword>
<organism evidence="9 10">
    <name type="scientific">Parvularcula maris</name>
    <dbReference type="NCBI Taxonomy" id="2965077"/>
    <lineage>
        <taxon>Bacteria</taxon>
        <taxon>Pseudomonadati</taxon>
        <taxon>Pseudomonadota</taxon>
        <taxon>Alphaproteobacteria</taxon>
        <taxon>Parvularculales</taxon>
        <taxon>Parvularculaceae</taxon>
        <taxon>Parvularcula</taxon>
    </lineage>
</organism>
<evidence type="ECO:0000256" key="1">
    <source>
        <dbReference type="ARBA" id="ARBA00001526"/>
    </source>
</evidence>
<dbReference type="InterPro" id="IPR012338">
    <property type="entry name" value="Beta-lactam/transpept-like"/>
</dbReference>
<keyword evidence="10" id="KW-1185">Reference proteome</keyword>